<evidence type="ECO:0000259" key="15">
    <source>
        <dbReference type="Pfam" id="PF18075"/>
    </source>
</evidence>
<dbReference type="InterPro" id="IPR004513">
    <property type="entry name" value="FtsX"/>
</dbReference>
<evidence type="ECO:0000256" key="12">
    <source>
        <dbReference type="PIRNR" id="PIRNR003097"/>
    </source>
</evidence>
<sequence>MRLGFILGEIGSGLRRNLSMVVSVILVTVVSLAFVGAALMLQQQIDNMKGYWYDRIQVSVFLCNKDSTNPSCVSGAYTEAQRADIQAKLDQPPLQQYVKTVEFETQEDALKHFKEQRPDSAISDSLTADQLPASFRVSMTDPEKYQIFNEALSSVPGVDQVVDQRTALEPIFTTMRIGTIAALVIAGLMIVAAFLLVATTIRLSAFSRRRETGIMRLVGASKTVVQLPFILEGVIAAFIGAVLASAGLWAVTKFVIEDIWAPANPVTPFITVGQVWWIAPVLIGISIVVAGLSSWITLRKYLKV</sequence>
<gene>
    <name evidence="16" type="ORF">JOE69_000791</name>
</gene>
<evidence type="ECO:0000256" key="7">
    <source>
        <dbReference type="ARBA" id="ARBA00022618"/>
    </source>
</evidence>
<comment type="similarity">
    <text evidence="3 12">Belongs to the ABC-4 integral membrane protein family. FtsX subfamily.</text>
</comment>
<keyword evidence="7 12" id="KW-0132">Cell division</keyword>
<keyword evidence="9 13" id="KW-1133">Transmembrane helix</keyword>
<evidence type="ECO:0000313" key="17">
    <source>
        <dbReference type="Proteomes" id="UP001185069"/>
    </source>
</evidence>
<dbReference type="Pfam" id="PF02687">
    <property type="entry name" value="FtsX"/>
    <property type="match status" value="1"/>
</dbReference>
<dbReference type="PANTHER" id="PTHR47755">
    <property type="entry name" value="CELL DIVISION PROTEIN FTSX"/>
    <property type="match status" value="1"/>
</dbReference>
<dbReference type="InterPro" id="IPR040690">
    <property type="entry name" value="FtsX_ECD"/>
</dbReference>
<dbReference type="GO" id="GO:0051301">
    <property type="term" value="P:cell division"/>
    <property type="evidence" value="ECO:0007669"/>
    <property type="project" value="UniProtKB-KW"/>
</dbReference>
<evidence type="ECO:0000256" key="3">
    <source>
        <dbReference type="ARBA" id="ARBA00007379"/>
    </source>
</evidence>
<dbReference type="InterPro" id="IPR003838">
    <property type="entry name" value="ABC3_permease_C"/>
</dbReference>
<dbReference type="NCBIfam" id="NF038346">
    <property type="entry name" value="FtsX_actino"/>
    <property type="match status" value="1"/>
</dbReference>
<evidence type="ECO:0000256" key="4">
    <source>
        <dbReference type="ARBA" id="ARBA00011160"/>
    </source>
</evidence>
<dbReference type="RefSeq" id="WP_296363726.1">
    <property type="nucleotide sequence ID" value="NZ_BAAAHY010000006.1"/>
</dbReference>
<feature type="transmembrane region" description="Helical" evidence="13">
    <location>
        <begin position="180"/>
        <end position="203"/>
    </location>
</feature>
<dbReference type="Pfam" id="PF18075">
    <property type="entry name" value="FtsX_ECD"/>
    <property type="match status" value="1"/>
</dbReference>
<feature type="transmembrane region" description="Helical" evidence="13">
    <location>
        <begin position="21"/>
        <end position="41"/>
    </location>
</feature>
<evidence type="ECO:0000256" key="1">
    <source>
        <dbReference type="ARBA" id="ARBA00003552"/>
    </source>
</evidence>
<dbReference type="Proteomes" id="UP001185069">
    <property type="component" value="Unassembled WGS sequence"/>
</dbReference>
<evidence type="ECO:0000256" key="9">
    <source>
        <dbReference type="ARBA" id="ARBA00022989"/>
    </source>
</evidence>
<name>A0ABU1J804_9MICC</name>
<keyword evidence="10 12" id="KW-0472">Membrane</keyword>
<evidence type="ECO:0000256" key="13">
    <source>
        <dbReference type="SAM" id="Phobius"/>
    </source>
</evidence>
<evidence type="ECO:0000259" key="14">
    <source>
        <dbReference type="Pfam" id="PF02687"/>
    </source>
</evidence>
<comment type="function">
    <text evidence="1">Part of the ABC transporter FtsEX involved in cellular division.</text>
</comment>
<accession>A0ABU1J804</accession>
<organism evidence="16 17">
    <name type="scientific">Arthrobacter russicus</name>
    <dbReference type="NCBI Taxonomy" id="172040"/>
    <lineage>
        <taxon>Bacteria</taxon>
        <taxon>Bacillati</taxon>
        <taxon>Actinomycetota</taxon>
        <taxon>Actinomycetes</taxon>
        <taxon>Micrococcales</taxon>
        <taxon>Micrococcaceae</taxon>
        <taxon>Arthrobacter</taxon>
    </lineage>
</organism>
<evidence type="ECO:0000256" key="10">
    <source>
        <dbReference type="ARBA" id="ARBA00023136"/>
    </source>
</evidence>
<dbReference type="InterPro" id="IPR047929">
    <property type="entry name" value="FtsX_actino"/>
</dbReference>
<feature type="transmembrane region" description="Helical" evidence="13">
    <location>
        <begin position="224"/>
        <end position="251"/>
    </location>
</feature>
<evidence type="ECO:0000313" key="16">
    <source>
        <dbReference type="EMBL" id="MDR6268553.1"/>
    </source>
</evidence>
<protein>
    <recommendedName>
        <fullName evidence="5 12">Cell division protein FtsX</fullName>
    </recommendedName>
</protein>
<evidence type="ECO:0000256" key="11">
    <source>
        <dbReference type="ARBA" id="ARBA00023306"/>
    </source>
</evidence>
<comment type="subunit">
    <text evidence="4">Forms a membrane-associated complex with FtsE.</text>
</comment>
<keyword evidence="17" id="KW-1185">Reference proteome</keyword>
<comment type="caution">
    <text evidence="16">The sequence shown here is derived from an EMBL/GenBank/DDBJ whole genome shotgun (WGS) entry which is preliminary data.</text>
</comment>
<dbReference type="Gene3D" id="3.30.70.3040">
    <property type="match status" value="1"/>
</dbReference>
<proteinExistence type="inferred from homology"/>
<evidence type="ECO:0000256" key="8">
    <source>
        <dbReference type="ARBA" id="ARBA00022692"/>
    </source>
</evidence>
<keyword evidence="6 12" id="KW-1003">Cell membrane</keyword>
<evidence type="ECO:0000256" key="6">
    <source>
        <dbReference type="ARBA" id="ARBA00022475"/>
    </source>
</evidence>
<dbReference type="PANTHER" id="PTHR47755:SF1">
    <property type="entry name" value="CELL DIVISION PROTEIN FTSX"/>
    <property type="match status" value="1"/>
</dbReference>
<comment type="subcellular location">
    <subcellularLocation>
        <location evidence="2">Cell membrane</location>
        <topology evidence="2">Multi-pass membrane protein</topology>
    </subcellularLocation>
</comment>
<feature type="domain" description="FtsX extracellular" evidence="15">
    <location>
        <begin position="56"/>
        <end position="161"/>
    </location>
</feature>
<dbReference type="EMBL" id="JAVDQF010000001">
    <property type="protein sequence ID" value="MDR6268553.1"/>
    <property type="molecule type" value="Genomic_DNA"/>
</dbReference>
<keyword evidence="11 12" id="KW-0131">Cell cycle</keyword>
<reference evidence="16 17" key="1">
    <citation type="submission" date="2023-07" db="EMBL/GenBank/DDBJ databases">
        <title>Sequencing the genomes of 1000 actinobacteria strains.</title>
        <authorList>
            <person name="Klenk H.-P."/>
        </authorList>
    </citation>
    <scope>NUCLEOTIDE SEQUENCE [LARGE SCALE GENOMIC DNA]</scope>
    <source>
        <strain evidence="16 17">DSM 14555</strain>
    </source>
</reference>
<dbReference type="PIRSF" id="PIRSF003097">
    <property type="entry name" value="FtsX"/>
    <property type="match status" value="1"/>
</dbReference>
<keyword evidence="8 13" id="KW-0812">Transmembrane</keyword>
<evidence type="ECO:0000256" key="2">
    <source>
        <dbReference type="ARBA" id="ARBA00004651"/>
    </source>
</evidence>
<evidence type="ECO:0000256" key="5">
    <source>
        <dbReference type="ARBA" id="ARBA00021907"/>
    </source>
</evidence>
<feature type="domain" description="ABC3 transporter permease C-terminal" evidence="14">
    <location>
        <begin position="184"/>
        <end position="303"/>
    </location>
</feature>
<feature type="transmembrane region" description="Helical" evidence="13">
    <location>
        <begin position="275"/>
        <end position="298"/>
    </location>
</feature>